<proteinExistence type="predicted"/>
<feature type="compositionally biased region" description="Acidic residues" evidence="1">
    <location>
        <begin position="724"/>
        <end position="811"/>
    </location>
</feature>
<protein>
    <submittedName>
        <fullName evidence="2">S-antigen protein</fullName>
    </submittedName>
</protein>
<feature type="compositionally biased region" description="Acidic residues" evidence="1">
    <location>
        <begin position="588"/>
        <end position="717"/>
    </location>
</feature>
<reference evidence="2 3" key="1">
    <citation type="submission" date="2015-12" db="EMBL/GenBank/DDBJ databases">
        <title>The genome of Folsomia candida.</title>
        <authorList>
            <person name="Faddeeva A."/>
            <person name="Derks M.F."/>
            <person name="Anvar Y."/>
            <person name="Smit S."/>
            <person name="Van Straalen N."/>
            <person name="Roelofs D."/>
        </authorList>
    </citation>
    <scope>NUCLEOTIDE SEQUENCE [LARGE SCALE GENOMIC DNA]</scope>
    <source>
        <strain evidence="2 3">VU population</strain>
        <tissue evidence="2">Whole body</tissue>
    </source>
</reference>
<sequence length="913" mass="100651">MARGKELSVGEKGLVVKLHNYFKQERKIFWKKTRSAAWVIARNFRKRVVDVLGISLSTLQRCTSQFRKEGKCLLPQKKGHSGRKEILVDSFTEGVIRRKILEGYSQKKFYTVRRLHQLLQEDPNFPRIKNCSTLQKIMKKQLKFKFVKFHSKPIPFERHDVQVARHSFLRNIRNLRRQNYNIFYTDETWANENQSPSKGWHIPDCEVLGMGGHHGTHVDQWLKGVGRRFADGLIGGVTGKPSGAGKRIIIVAIGSKDGFLASKCFRGDKKKKNQDYHTEMNSKHFEEWFAEVLELIPDKSVIVIDQASYHKRITDDTRNPTTAFRKSEIIEWLISHEIGIPNGYSDFSRMTVPVLLDLARKNKVEPIYAVEKLAQDSGKDIRLLCLPVAHCELNSIELIWSAVKREVAQKNTTFKANDILDLCRNEISSVSKELWAGCCQHVEKLESLLMEKEKVADNFVSDRLGQNRIVISLDADSDDSDEEELSSNLRQISYEDVQDISGVSGDDTLDDQDDIAMYGSESEESQVEDETGSETGEPESDGGNVETEEEETEGGEDEEGESDGEEDQESESEGGEDEDAENNSGNAETEEGESDGEEGQESESDGEEGQESESDGEEGQESESDGEEDQESESDVGEDEEAENDGENAETEDGESDGEEGQESESDGEEGQESESDVGEDEEAENDDENAETEDGESDGEEGQESESEGGEDEDAENISGNAETEEGESDGEEGQESESDGEEGQESESDGEEDQESESDVGEDEEAENDGENAETEDGESDGEEGQESESDGEEGQESESDGGEDEDAENNSGNAETEEGESDGEEGQESESDDEEAEQGESGGGEDEQAENDGENAETEDSESDGGNAEEGESDGEEDQKSESDDGEDEQAGSDGGNAETGDGESDGENV</sequence>
<evidence type="ECO:0000256" key="1">
    <source>
        <dbReference type="SAM" id="MobiDB-lite"/>
    </source>
</evidence>
<keyword evidence="3" id="KW-1185">Reference proteome</keyword>
<accession>A0A226D544</accession>
<dbReference type="STRING" id="158441.A0A226D544"/>
<evidence type="ECO:0000313" key="3">
    <source>
        <dbReference type="Proteomes" id="UP000198287"/>
    </source>
</evidence>
<name>A0A226D544_FOLCA</name>
<dbReference type="Gene3D" id="3.30.420.10">
    <property type="entry name" value="Ribonuclease H-like superfamily/Ribonuclease H"/>
    <property type="match status" value="1"/>
</dbReference>
<dbReference type="PANTHER" id="PTHR33939">
    <property type="entry name" value="PROTEIN CBG22215"/>
    <property type="match status" value="1"/>
</dbReference>
<dbReference type="OrthoDB" id="10048767at2759"/>
<feature type="region of interest" description="Disordered" evidence="1">
    <location>
        <begin position="475"/>
        <end position="913"/>
    </location>
</feature>
<feature type="compositionally biased region" description="Acidic residues" evidence="1">
    <location>
        <begin position="818"/>
        <end position="880"/>
    </location>
</feature>
<organism evidence="2 3">
    <name type="scientific">Folsomia candida</name>
    <name type="common">Springtail</name>
    <dbReference type="NCBI Taxonomy" id="158441"/>
    <lineage>
        <taxon>Eukaryota</taxon>
        <taxon>Metazoa</taxon>
        <taxon>Ecdysozoa</taxon>
        <taxon>Arthropoda</taxon>
        <taxon>Hexapoda</taxon>
        <taxon>Collembola</taxon>
        <taxon>Entomobryomorpha</taxon>
        <taxon>Isotomoidea</taxon>
        <taxon>Isotomidae</taxon>
        <taxon>Proisotominae</taxon>
        <taxon>Folsomia</taxon>
    </lineage>
</organism>
<gene>
    <name evidence="2" type="ORF">Fcan01_24521</name>
</gene>
<dbReference type="OMA" id="HDSHEEN"/>
<feature type="compositionally biased region" description="Acidic residues" evidence="1">
    <location>
        <begin position="904"/>
        <end position="913"/>
    </location>
</feature>
<comment type="caution">
    <text evidence="2">The sequence shown here is derived from an EMBL/GenBank/DDBJ whole genome shotgun (WGS) entry which is preliminary data.</text>
</comment>
<dbReference type="AlphaFoldDB" id="A0A226D544"/>
<dbReference type="InterPro" id="IPR036397">
    <property type="entry name" value="RNaseH_sf"/>
</dbReference>
<dbReference type="GO" id="GO:0003676">
    <property type="term" value="F:nucleic acid binding"/>
    <property type="evidence" value="ECO:0007669"/>
    <property type="project" value="InterPro"/>
</dbReference>
<dbReference type="PANTHER" id="PTHR33939:SF1">
    <property type="entry name" value="DUF4371 DOMAIN-CONTAINING PROTEIN"/>
    <property type="match status" value="1"/>
</dbReference>
<feature type="compositionally biased region" description="Acidic residues" evidence="1">
    <location>
        <begin position="521"/>
        <end position="581"/>
    </location>
</feature>
<dbReference type="EMBL" id="LNIX01000032">
    <property type="protein sequence ID" value="OXA40685.1"/>
    <property type="molecule type" value="Genomic_DNA"/>
</dbReference>
<dbReference type="Proteomes" id="UP000198287">
    <property type="component" value="Unassembled WGS sequence"/>
</dbReference>
<feature type="compositionally biased region" description="Acidic residues" evidence="1">
    <location>
        <begin position="475"/>
        <end position="485"/>
    </location>
</feature>
<evidence type="ECO:0000313" key="2">
    <source>
        <dbReference type="EMBL" id="OXA40685.1"/>
    </source>
</evidence>